<sequence length="452" mass="50326">MKKITLFLFITITAFQFTKAQNNNVESAFKSAFDEDNVFNANIGLTNIDGQNYFGMRIQPEFSFGKFGLGLDIPLLFDIENGQIRKEEFNHGAGILRMIRFFRYGDKNTDPIYVKVGDLSGERLGFGSLIGNYTNATSFERRKVGISASILIKKIAGLEIIYSDLNFDGSSKMLGLRPFVKPFGRTEIPIIKTIEIGASFVSDNDDYQEEGAQQITTKYSSDGVKAMSFDLGLSLVRTNLLNLRLDAQYSKLSKNNLLAADNPTANYGAGNGFAIGLETDFRFIANTVLLNARIERQWYGDNYIAQFFNFAYEINKDARIRELLTATKSQGIFGTLSAEILKTIKIGGSLLLPDNIDSNDPNSRGAIVGLDLETKQIGKFKARGTYVKAGLNDLGDAFTLDNRSLANIIVTYKMGRFMEAGVDYQWTFAADENGNFLARNQVRPYFGISVDF</sequence>
<evidence type="ECO:0000313" key="2">
    <source>
        <dbReference type="Proteomes" id="UP000245670"/>
    </source>
</evidence>
<dbReference type="AlphaFoldDB" id="A0A2U2JAR7"/>
<name>A0A2U2JAR7_9FLAO</name>
<dbReference type="OrthoDB" id="9765113at2"/>
<protein>
    <submittedName>
        <fullName evidence="1">Uncharacterized protein</fullName>
    </submittedName>
</protein>
<reference evidence="1 2" key="1">
    <citation type="submission" date="2018-05" db="EMBL/GenBank/DDBJ databases">
        <title>Polaribacter aquimarinus sp. nov., isolated from sediment in a sediment of sea.</title>
        <authorList>
            <person name="Lu D."/>
        </authorList>
    </citation>
    <scope>NUCLEOTIDE SEQUENCE [LARGE SCALE GENOMIC DNA]</scope>
    <source>
        <strain evidence="1 2">ZY113</strain>
    </source>
</reference>
<evidence type="ECO:0000313" key="1">
    <source>
        <dbReference type="EMBL" id="PWG05437.1"/>
    </source>
</evidence>
<proteinExistence type="predicted"/>
<dbReference type="RefSeq" id="WP_109404979.1">
    <property type="nucleotide sequence ID" value="NZ_QFFG01000003.1"/>
</dbReference>
<organism evidence="1 2">
    <name type="scientific">Polaribacter aquimarinus</name>
    <dbReference type="NCBI Taxonomy" id="2100726"/>
    <lineage>
        <taxon>Bacteria</taxon>
        <taxon>Pseudomonadati</taxon>
        <taxon>Bacteroidota</taxon>
        <taxon>Flavobacteriia</taxon>
        <taxon>Flavobacteriales</taxon>
        <taxon>Flavobacteriaceae</taxon>
    </lineage>
</organism>
<gene>
    <name evidence="1" type="ORF">DIS07_09415</name>
</gene>
<accession>A0A2U2JAR7</accession>
<comment type="caution">
    <text evidence="1">The sequence shown here is derived from an EMBL/GenBank/DDBJ whole genome shotgun (WGS) entry which is preliminary data.</text>
</comment>
<dbReference type="EMBL" id="QFFG01000003">
    <property type="protein sequence ID" value="PWG05437.1"/>
    <property type="molecule type" value="Genomic_DNA"/>
</dbReference>
<keyword evidence="2" id="KW-1185">Reference proteome</keyword>
<dbReference type="Proteomes" id="UP000245670">
    <property type="component" value="Unassembled WGS sequence"/>
</dbReference>